<evidence type="ECO:0000313" key="1">
    <source>
        <dbReference type="EMBL" id="TYP89447.1"/>
    </source>
</evidence>
<accession>A0A5S5D082</accession>
<proteinExistence type="predicted"/>
<reference evidence="1 2" key="1">
    <citation type="submission" date="2019-07" db="EMBL/GenBank/DDBJ databases">
        <title>Genomic Encyclopedia of Archaeal and Bacterial Type Strains, Phase II (KMG-II): from individual species to whole genera.</title>
        <authorList>
            <person name="Goeker M."/>
        </authorList>
    </citation>
    <scope>NUCLEOTIDE SEQUENCE [LARGE SCALE GENOMIC DNA]</scope>
    <source>
        <strain evidence="1 2">DSM 18850</strain>
    </source>
</reference>
<dbReference type="OrthoDB" id="9789241at2"/>
<sequence>MHKIYRSVPVSERLPAHGGYILTDIGLVQFFPKDKSWLDDEYFFCNPDHWLEEIDLPTEEAMRQFANELAQEDVYTSEQEVEAYVDGANFILNHIKGE</sequence>
<dbReference type="EMBL" id="VNHX01000027">
    <property type="protein sequence ID" value="TYP89447.1"/>
    <property type="molecule type" value="Genomic_DNA"/>
</dbReference>
<name>A0A5S5D082_9SPHI</name>
<organism evidence="1 2">
    <name type="scientific">Sphingobacterium allocomposti</name>
    <dbReference type="NCBI Taxonomy" id="415956"/>
    <lineage>
        <taxon>Bacteria</taxon>
        <taxon>Pseudomonadati</taxon>
        <taxon>Bacteroidota</taxon>
        <taxon>Sphingobacteriia</taxon>
        <taxon>Sphingobacteriales</taxon>
        <taxon>Sphingobacteriaceae</taxon>
        <taxon>Sphingobacterium</taxon>
    </lineage>
</organism>
<dbReference type="Proteomes" id="UP000325105">
    <property type="component" value="Unassembled WGS sequence"/>
</dbReference>
<comment type="caution">
    <text evidence="1">The sequence shown here is derived from an EMBL/GenBank/DDBJ whole genome shotgun (WGS) entry which is preliminary data.</text>
</comment>
<dbReference type="RefSeq" id="WP_148910040.1">
    <property type="nucleotide sequence ID" value="NZ_VNHX01000027.1"/>
</dbReference>
<keyword evidence="2" id="KW-1185">Reference proteome</keyword>
<protein>
    <submittedName>
        <fullName evidence="1">Uncharacterized protein</fullName>
    </submittedName>
</protein>
<evidence type="ECO:0000313" key="2">
    <source>
        <dbReference type="Proteomes" id="UP000325105"/>
    </source>
</evidence>
<dbReference type="AlphaFoldDB" id="A0A5S5D082"/>
<gene>
    <name evidence="1" type="ORF">BC792_12748</name>
</gene>